<dbReference type="AlphaFoldDB" id="A0A562J855"/>
<accession>A0A562J855</accession>
<dbReference type="OrthoDB" id="514320at2"/>
<keyword evidence="3" id="KW-1185">Reference proteome</keyword>
<dbReference type="Pfam" id="PF08310">
    <property type="entry name" value="LGFP"/>
    <property type="match status" value="3"/>
</dbReference>
<feature type="compositionally biased region" description="Pro residues" evidence="1">
    <location>
        <begin position="343"/>
        <end position="353"/>
    </location>
</feature>
<feature type="region of interest" description="Disordered" evidence="1">
    <location>
        <begin position="334"/>
        <end position="354"/>
    </location>
</feature>
<dbReference type="InterPro" id="IPR013207">
    <property type="entry name" value="LGFP"/>
</dbReference>
<dbReference type="EMBL" id="VLKI01000024">
    <property type="protein sequence ID" value="TWH79270.1"/>
    <property type="molecule type" value="Genomic_DNA"/>
</dbReference>
<dbReference type="Proteomes" id="UP000318667">
    <property type="component" value="Unassembled WGS sequence"/>
</dbReference>
<reference evidence="2 3" key="1">
    <citation type="journal article" date="2015" name="Stand. Genomic Sci.">
        <title>Genomic Encyclopedia of Bacterial and Archaeal Type Strains, Phase III: the genomes of soil and plant-associated and newly described type strains.</title>
        <authorList>
            <person name="Whitman W.B."/>
            <person name="Woyke T."/>
            <person name="Klenk H.P."/>
            <person name="Zhou Y."/>
            <person name="Lilburn T.G."/>
            <person name="Beck B.J."/>
            <person name="De Vos P."/>
            <person name="Vandamme P."/>
            <person name="Eisen J.A."/>
            <person name="Garrity G."/>
            <person name="Hugenholtz P."/>
            <person name="Kyrpides N.C."/>
        </authorList>
    </citation>
    <scope>NUCLEOTIDE SEQUENCE [LARGE SCALE GENOMIC DNA]</scope>
    <source>
        <strain evidence="2 3">CGMCC 1.10115</strain>
    </source>
</reference>
<sequence>MPQQKDWRFCGKCHELFFDGYPDKGICQAGGGHQAIGYNFILPHDVPGTPTAQTDWRYCGKCHAMFYDGYPDKGKCPAGGGHQAIGYNFVLPHDVPGTPTAQTDWRYCGKCHAMFYDGYPDKGKCPAGGGHQAIGYNFVLPHDPAPPVAIQPFPGDIIVTTPIERKYQELLKKGFKGTPVSAEHTVTDGVGRARAYNNGMGFWSIWWHPETGAHEVHGAIHEKWFSLGYHLFGYPITDELTTPDGRGRYNHFRDVNSPNKPEKSIYWTPQTGAHAVQGKIRDKWAEIGWEKSPIGYPISDEKSYSGPGGKYQIFENGEIYLDYYGAQVKIGPPATGSVSTPSGPTPSPTPPPTAGYSSVSIYNCHTDRRSIIIWVNDGSGLQPVTTLNHQYNDYGTCPAGEPHVLELKNGVWNHVVCVDVGAIGCGINDPTQAACRRYEFSLLGNSGGPQFPTPVIVN</sequence>
<evidence type="ECO:0000256" key="1">
    <source>
        <dbReference type="SAM" id="MobiDB-lite"/>
    </source>
</evidence>
<dbReference type="RefSeq" id="WP_144545969.1">
    <property type="nucleotide sequence ID" value="NZ_VLKI01000024.1"/>
</dbReference>
<evidence type="ECO:0000313" key="2">
    <source>
        <dbReference type="EMBL" id="TWH79270.1"/>
    </source>
</evidence>
<proteinExistence type="predicted"/>
<name>A0A562J855_9BACI</name>
<protein>
    <submittedName>
        <fullName evidence="2">LGFP repeat-containing protein</fullName>
    </submittedName>
</protein>
<organism evidence="2 3">
    <name type="scientific">Cytobacillus oceanisediminis</name>
    <dbReference type="NCBI Taxonomy" id="665099"/>
    <lineage>
        <taxon>Bacteria</taxon>
        <taxon>Bacillati</taxon>
        <taxon>Bacillota</taxon>
        <taxon>Bacilli</taxon>
        <taxon>Bacillales</taxon>
        <taxon>Bacillaceae</taxon>
        <taxon>Cytobacillus</taxon>
    </lineage>
</organism>
<comment type="caution">
    <text evidence="2">The sequence shown here is derived from an EMBL/GenBank/DDBJ whole genome shotgun (WGS) entry which is preliminary data.</text>
</comment>
<evidence type="ECO:0000313" key="3">
    <source>
        <dbReference type="Proteomes" id="UP000318667"/>
    </source>
</evidence>
<gene>
    <name evidence="2" type="ORF">IQ19_05017</name>
</gene>
<dbReference type="GeneID" id="65406084"/>